<dbReference type="PANTHER" id="PTHR39477">
    <property type="entry name" value="CHROMOSOME 8, WHOLE GENOME SHOTGUN SEQUENCE"/>
    <property type="match status" value="1"/>
</dbReference>
<feature type="domain" description="DUF7721" evidence="2">
    <location>
        <begin position="37"/>
        <end position="119"/>
    </location>
</feature>
<organism evidence="3">
    <name type="scientific">Bionectria ochroleuca</name>
    <name type="common">Gliocladium roseum</name>
    <dbReference type="NCBI Taxonomy" id="29856"/>
    <lineage>
        <taxon>Eukaryota</taxon>
        <taxon>Fungi</taxon>
        <taxon>Dikarya</taxon>
        <taxon>Ascomycota</taxon>
        <taxon>Pezizomycotina</taxon>
        <taxon>Sordariomycetes</taxon>
        <taxon>Hypocreomycetidae</taxon>
        <taxon>Hypocreales</taxon>
        <taxon>Bionectriaceae</taxon>
        <taxon>Clonostachys</taxon>
    </lineage>
</organism>
<sequence>MDKLISVGKEFLEDRNQDKQGSNSQGGGFFDRDDDDDFRTAKQEASQRAGSSGNSELFHSIISSIGQKQGKLADEDIDEQDAIKKYKKSYVDKDEDEEDEKSLGTAAAMHALKLFNNGETGDKQGKGAFLGLALSEASKLFEDKASAGKVASGTSKESVIQQAGEVAMKMYLKSQGQQQGGILGFASKFMS</sequence>
<dbReference type="EMBL" id="JADCTT010000006">
    <property type="protein sequence ID" value="KAF9750709.1"/>
    <property type="molecule type" value="Genomic_DNA"/>
</dbReference>
<dbReference type="InterPro" id="IPR056138">
    <property type="entry name" value="DUF7721"/>
</dbReference>
<gene>
    <name evidence="3" type="ORF">BN869_000005859_1</name>
    <name evidence="4" type="ORF">IM811_014929</name>
</gene>
<accession>A0A0B7K2Q7</accession>
<proteinExistence type="predicted"/>
<reference evidence="3" key="1">
    <citation type="submission" date="2015-01" db="EMBL/GenBank/DDBJ databases">
        <authorList>
            <person name="Durling Mikael"/>
        </authorList>
    </citation>
    <scope>NUCLEOTIDE SEQUENCE</scope>
</reference>
<evidence type="ECO:0000256" key="1">
    <source>
        <dbReference type="SAM" id="MobiDB-lite"/>
    </source>
</evidence>
<dbReference type="EMBL" id="CDPU01000016">
    <property type="protein sequence ID" value="CEO49802.1"/>
    <property type="molecule type" value="Genomic_DNA"/>
</dbReference>
<dbReference type="AlphaFoldDB" id="A0A0B7K2Q7"/>
<reference evidence="4" key="2">
    <citation type="submission" date="2020-10" db="EMBL/GenBank/DDBJ databases">
        <title>High-Quality Genome Resource of Clonostachys rosea strain S41 by Oxford Nanopore Long-Read Sequencing.</title>
        <authorList>
            <person name="Wang H."/>
        </authorList>
    </citation>
    <scope>NUCLEOTIDE SEQUENCE</scope>
    <source>
        <strain evidence="4">S41</strain>
    </source>
</reference>
<evidence type="ECO:0000313" key="4">
    <source>
        <dbReference type="EMBL" id="KAF9750709.1"/>
    </source>
</evidence>
<protein>
    <recommendedName>
        <fullName evidence="2">DUF7721 domain-containing protein</fullName>
    </recommendedName>
</protein>
<dbReference type="Pfam" id="PF24845">
    <property type="entry name" value="DUF7721"/>
    <property type="match status" value="1"/>
</dbReference>
<name>A0A0B7K2Q7_BIOOC</name>
<feature type="compositionally biased region" description="Polar residues" evidence="1">
    <location>
        <begin position="43"/>
        <end position="56"/>
    </location>
</feature>
<dbReference type="Proteomes" id="UP000616885">
    <property type="component" value="Unassembled WGS sequence"/>
</dbReference>
<evidence type="ECO:0000259" key="2">
    <source>
        <dbReference type="Pfam" id="PF24845"/>
    </source>
</evidence>
<feature type="region of interest" description="Disordered" evidence="1">
    <location>
        <begin position="1"/>
        <end position="56"/>
    </location>
</feature>
<dbReference type="PANTHER" id="PTHR39477:SF1">
    <property type="entry name" value="BETA-FLANKING PROTEIN"/>
    <property type="match status" value="1"/>
</dbReference>
<evidence type="ECO:0000313" key="3">
    <source>
        <dbReference type="EMBL" id="CEO49802.1"/>
    </source>
</evidence>